<dbReference type="PANTHER" id="PTHR47791">
    <property type="entry name" value="MEIOTICALLY UP-REGULATED GENE 191 PROTEIN"/>
    <property type="match status" value="1"/>
</dbReference>
<keyword evidence="4" id="KW-0378">Hydrolase</keyword>
<dbReference type="Gene3D" id="1.50.10.20">
    <property type="match status" value="1"/>
</dbReference>
<feature type="signal peptide" evidence="3">
    <location>
        <begin position="1"/>
        <end position="18"/>
    </location>
</feature>
<feature type="region of interest" description="Disordered" evidence="1">
    <location>
        <begin position="482"/>
        <end position="510"/>
    </location>
</feature>
<dbReference type="GeneID" id="59353132"/>
<dbReference type="AlphaFoldDB" id="A0A8H6S006"/>
<keyword evidence="2" id="KW-0812">Transmembrane</keyword>
<keyword evidence="2" id="KW-1133">Transmembrane helix</keyword>
<evidence type="ECO:0000256" key="3">
    <source>
        <dbReference type="SAM" id="SignalP"/>
    </source>
</evidence>
<evidence type="ECO:0000256" key="1">
    <source>
        <dbReference type="SAM" id="MobiDB-lite"/>
    </source>
</evidence>
<name>A0A8H6S006_9AGAR</name>
<dbReference type="SUPFAM" id="SSF48208">
    <property type="entry name" value="Six-hairpin glycosidases"/>
    <property type="match status" value="1"/>
</dbReference>
<protein>
    <submittedName>
        <fullName evidence="4">Glycoside hydrolase family 76 protein</fullName>
    </submittedName>
</protein>
<dbReference type="RefSeq" id="XP_037212997.1">
    <property type="nucleotide sequence ID" value="XM_037370616.1"/>
</dbReference>
<evidence type="ECO:0000256" key="2">
    <source>
        <dbReference type="SAM" id="Phobius"/>
    </source>
</evidence>
<dbReference type="InterPro" id="IPR053169">
    <property type="entry name" value="MUG_Protein"/>
</dbReference>
<dbReference type="GO" id="GO:0005975">
    <property type="term" value="P:carbohydrate metabolic process"/>
    <property type="evidence" value="ECO:0007669"/>
    <property type="project" value="InterPro"/>
</dbReference>
<feature type="region of interest" description="Disordered" evidence="1">
    <location>
        <begin position="568"/>
        <end position="593"/>
    </location>
</feature>
<reference evidence="4" key="1">
    <citation type="submission" date="2020-05" db="EMBL/GenBank/DDBJ databases">
        <title>Mycena genomes resolve the evolution of fungal bioluminescence.</title>
        <authorList>
            <person name="Tsai I.J."/>
        </authorList>
    </citation>
    <scope>NUCLEOTIDE SEQUENCE</scope>
    <source>
        <strain evidence="4">171206Taipei</strain>
    </source>
</reference>
<feature type="chain" id="PRO_5034378544" evidence="3">
    <location>
        <begin position="19"/>
        <end position="593"/>
    </location>
</feature>
<comment type="caution">
    <text evidence="4">The sequence shown here is derived from an EMBL/GenBank/DDBJ whole genome shotgun (WGS) entry which is preliminary data.</text>
</comment>
<proteinExistence type="predicted"/>
<dbReference type="InterPro" id="IPR005198">
    <property type="entry name" value="Glyco_hydro_76"/>
</dbReference>
<evidence type="ECO:0000313" key="4">
    <source>
        <dbReference type="EMBL" id="KAF7288775.1"/>
    </source>
</evidence>
<keyword evidence="5" id="KW-1185">Reference proteome</keyword>
<keyword evidence="3" id="KW-0732">Signal</keyword>
<dbReference type="EMBL" id="JACAZF010000019">
    <property type="protein sequence ID" value="KAF7288775.1"/>
    <property type="molecule type" value="Genomic_DNA"/>
</dbReference>
<dbReference type="Proteomes" id="UP000636479">
    <property type="component" value="Unassembled WGS sequence"/>
</dbReference>
<sequence length="593" mass="62547">MRSLPLLVAVVVVTQVASQPQGSSWRKPNITTSLEDRVLLAQGAISQAISELDSTTSMFPDPVDTYGFSGALYSLLAEFDQLTNRSRYAVDLVGYFGSASAVTAANFSGLYVLNNGLNFGHGAVVAYKAYNNSLFLQFAVQAWSAAVPYTLTQAALDAGKTSNKNFTLSHDCQGVSMAGGTFWSTDPADPQLVVLATGSFFVLSALLAEATADPKYLFAAVQAVSFIRSHLYSHGDVVLDGLSANVNDKCALNTAGRLPYNSGVVIEGLAVLYSISRNTTYRDMLDELITASLATTAWQNDTGIIQWGPTKNGDGSVPRGLVAAHLRNAMSPSLTPSVLAYLAVQYNAVADLAKQSGGDIYGASWIGPPGTTFDVGSQINAIQALISSLALNDTASSSTSFLFSLAPAPTVTSSVSPRARPSSEKAKQAIGGIVGMVLGALVVLALIGALLLCWSRKRRYSRLMTPFVEAPSSALDMRDWHQRFDSLGPPGQGPTPHNSKRRGGMAQDRNFPVKRAPSSNSWAVPPPTLAQVNGAGRQAAALSFYPNQGGLGGVASEERTREELTGILSSRMSGGSAGGFEETLPEYRTVYGG</sequence>
<feature type="transmembrane region" description="Helical" evidence="2">
    <location>
        <begin position="429"/>
        <end position="454"/>
    </location>
</feature>
<dbReference type="OrthoDB" id="3068171at2759"/>
<dbReference type="InterPro" id="IPR008928">
    <property type="entry name" value="6-hairpin_glycosidase_sf"/>
</dbReference>
<evidence type="ECO:0000313" key="5">
    <source>
        <dbReference type="Proteomes" id="UP000636479"/>
    </source>
</evidence>
<dbReference type="GO" id="GO:0016787">
    <property type="term" value="F:hydrolase activity"/>
    <property type="evidence" value="ECO:0007669"/>
    <property type="project" value="UniProtKB-KW"/>
</dbReference>
<dbReference type="Pfam" id="PF03663">
    <property type="entry name" value="Glyco_hydro_76"/>
    <property type="match status" value="1"/>
</dbReference>
<gene>
    <name evidence="4" type="ORF">MIND_01423100</name>
</gene>
<keyword evidence="2" id="KW-0472">Membrane</keyword>
<accession>A0A8H6S006</accession>
<organism evidence="4 5">
    <name type="scientific">Mycena indigotica</name>
    <dbReference type="NCBI Taxonomy" id="2126181"/>
    <lineage>
        <taxon>Eukaryota</taxon>
        <taxon>Fungi</taxon>
        <taxon>Dikarya</taxon>
        <taxon>Basidiomycota</taxon>
        <taxon>Agaricomycotina</taxon>
        <taxon>Agaricomycetes</taxon>
        <taxon>Agaricomycetidae</taxon>
        <taxon>Agaricales</taxon>
        <taxon>Marasmiineae</taxon>
        <taxon>Mycenaceae</taxon>
        <taxon>Mycena</taxon>
    </lineage>
</organism>
<dbReference type="PANTHER" id="PTHR47791:SF3">
    <property type="entry name" value="MEIOTICALLY UP-REGULATED GENE 191 PROTEIN"/>
    <property type="match status" value="1"/>
</dbReference>